<dbReference type="HOGENOM" id="CLU_3319355_0_0_6"/>
<evidence type="ECO:0000313" key="2">
    <source>
        <dbReference type="Proteomes" id="UP000001740"/>
    </source>
</evidence>
<proteinExistence type="predicted"/>
<dbReference type="AlphaFoldDB" id="A0A0K0GKP2"/>
<evidence type="ECO:0000313" key="1">
    <source>
        <dbReference type="EMBL" id="ACD58932.1"/>
    </source>
</evidence>
<dbReference type="Proteomes" id="UP000001740">
    <property type="component" value="Chromosome"/>
</dbReference>
<reference evidence="1 2" key="1">
    <citation type="journal article" date="2008" name="BMC Genomics">
        <title>Genome sequence and rapid evolution of the rice pathogen Xanthomonas oryzae pv. oryzae PXO99A.</title>
        <authorList>
            <person name="Salzberg S.L."/>
            <person name="Sommer D.D."/>
            <person name="Schatz M.C."/>
            <person name="Phillippy A.M."/>
            <person name="Rabinowicz P.D."/>
            <person name="Tsuge S."/>
            <person name="Furutani A."/>
            <person name="Ochiai H."/>
            <person name="Delcher A.L."/>
            <person name="Kelley D."/>
            <person name="Madupu R."/>
            <person name="Puiu D."/>
            <person name="Radune D."/>
            <person name="Shumway M."/>
            <person name="Trapnell C."/>
            <person name="Aparna G."/>
            <person name="Jha G."/>
            <person name="Pandey A."/>
            <person name="Patil P.B."/>
            <person name="Ishihara H."/>
            <person name="Meyer D.F."/>
            <person name="Szurek B."/>
            <person name="Verdier V."/>
            <person name="Koebnik R."/>
            <person name="Dow J.M."/>
            <person name="Ryan R.P."/>
            <person name="Hirata H."/>
            <person name="Tsuyumu S."/>
            <person name="Won Lee S."/>
            <person name="Seo Y.S."/>
            <person name="Sriariyanum M."/>
            <person name="Ronald P.C."/>
            <person name="Sonti R.V."/>
            <person name="Van Sluys M.A."/>
            <person name="Leach J.E."/>
            <person name="White F.F."/>
            <person name="Bogdanove A.J."/>
        </authorList>
    </citation>
    <scope>NUCLEOTIDE SEQUENCE [LARGE SCALE GENOMIC DNA]</scope>
    <source>
        <strain evidence="1 2">PXO99A</strain>
    </source>
</reference>
<sequence>MAVCVSLQADGTLNRADKANIALGKFAKLKPKSAQRQAA</sequence>
<dbReference type="KEGG" id="xop:PXO_00562"/>
<dbReference type="EMBL" id="CP000967">
    <property type="protein sequence ID" value="ACD58932.1"/>
    <property type="molecule type" value="Genomic_DNA"/>
</dbReference>
<organism evidence="1 2">
    <name type="scientific">Xanthomonas oryzae pv. oryzae (strain PXO99A)</name>
    <dbReference type="NCBI Taxonomy" id="360094"/>
    <lineage>
        <taxon>Bacteria</taxon>
        <taxon>Pseudomonadati</taxon>
        <taxon>Pseudomonadota</taxon>
        <taxon>Gammaproteobacteria</taxon>
        <taxon>Lysobacterales</taxon>
        <taxon>Lysobacteraceae</taxon>
        <taxon>Xanthomonas</taxon>
    </lineage>
</organism>
<gene>
    <name evidence="1" type="ordered locus">PXO_00562</name>
</gene>
<protein>
    <submittedName>
        <fullName evidence="1">Uncharacterized protein</fullName>
    </submittedName>
</protein>
<accession>A0A0K0GKP2</accession>
<name>A0A0K0GKP2_XANOP</name>